<reference evidence="3" key="1">
    <citation type="submission" date="2018-08" db="EMBL/GenBank/DDBJ databases">
        <authorList>
            <person name="Rossello M."/>
        </authorList>
    </citation>
    <scope>NUCLEOTIDE SEQUENCE [LARGE SCALE GENOMIC DNA]</scope>
    <source>
        <strain evidence="3">cv. Chinese Spring</strain>
    </source>
</reference>
<reference evidence="3" key="2">
    <citation type="submission" date="2018-10" db="UniProtKB">
        <authorList>
            <consortium name="EnsemblPlants"/>
        </authorList>
    </citation>
    <scope>IDENTIFICATION</scope>
</reference>
<sequence length="598" mass="66571">MGHCGREIGSKRAKLPAADGASEDRLSALPDDVLIGILLKLRRTAYAARTSVLSRRWRRLWALLPNLNFTGDADHHRILPALAAHQAPVLQGLSAFVDDISAESVATWLPIAARRLSGGILLYNAVPQNQARERGVFELPRFENTTSIVFDLGFLGLAVPHSSVFARLVSLWLFGVHLHGPCELGDALSSPRCPSLRELKIRNAWGLGNFTIHSESLLQMELNNLYGLQQLTVEAKVLQELYVSSCFENSITAVSRPVANISAPQLASLHWTDAYEPSSVQLGEMAHLQRLETGHFFVFGHYLDDYTPNRNCLRLLQQFEVMHHLKLSLIYLLDKGHHQYLMENMTRLPNITLLTLNVMTKGHSFGASLFHILRMCTGVRKLALVFLGKPSNLEAQATCPSGCICDQPLNWKSEELILNCLPEIEINGFGGTEHEVALVKLLFNWAAVLKKMTIAFHYSIPKRKAEELGHMLLGFSSPEILMDFLHIKYSREGVHSTRLQLSVTPNLWLVGPASWPDKWCAWVVLKWPPVAVVDHVCVDTLNSEFFLCDPSPPSSPSFSFPLVRSGSSPPPSLPGVLQLVIRATNPPEIFLPRLIGSR</sequence>
<dbReference type="PANTHER" id="PTHR34709:SF61">
    <property type="entry name" value="OS07G0229100 PROTEIN"/>
    <property type="match status" value="1"/>
</dbReference>
<dbReference type="OrthoDB" id="693760at2759"/>
<dbReference type="Gramene" id="TraesCAD_scaffold_024380_01G000100.1">
    <property type="protein sequence ID" value="TraesCAD_scaffold_024380_01G000100.1"/>
    <property type="gene ID" value="TraesCAD_scaffold_024380_01G000100"/>
</dbReference>
<evidence type="ECO:0000259" key="1">
    <source>
        <dbReference type="Pfam" id="PF00646"/>
    </source>
</evidence>
<gene>
    <name evidence="3" type="primary">LOC123041474</name>
</gene>
<dbReference type="InterPro" id="IPR001810">
    <property type="entry name" value="F-box_dom"/>
</dbReference>
<keyword evidence="4" id="KW-1185">Reference proteome</keyword>
<dbReference type="STRING" id="4565.A0A3B6CAH3"/>
<evidence type="ECO:0000313" key="4">
    <source>
        <dbReference type="Proteomes" id="UP000019116"/>
    </source>
</evidence>
<dbReference type="Gramene" id="TraesROB_scaffold_013669_01G000100.1">
    <property type="protein sequence ID" value="TraesROB_scaffold_013669_01G000100.1"/>
    <property type="gene ID" value="TraesROB_scaffold_013669_01G000100"/>
</dbReference>
<dbReference type="EnsemblPlants" id="TraesCS2B02G339900.1">
    <property type="protein sequence ID" value="TraesCS2B02G339900.1"/>
    <property type="gene ID" value="TraesCS2B02G339900"/>
</dbReference>
<evidence type="ECO:0000313" key="3">
    <source>
        <dbReference type="EnsemblPlants" id="TraesCS2B02G339900.1"/>
    </source>
</evidence>
<feature type="domain" description="FBD" evidence="2">
    <location>
        <begin position="418"/>
        <end position="454"/>
    </location>
</feature>
<organism evidence="3">
    <name type="scientific">Triticum aestivum</name>
    <name type="common">Wheat</name>
    <dbReference type="NCBI Taxonomy" id="4565"/>
    <lineage>
        <taxon>Eukaryota</taxon>
        <taxon>Viridiplantae</taxon>
        <taxon>Streptophyta</taxon>
        <taxon>Embryophyta</taxon>
        <taxon>Tracheophyta</taxon>
        <taxon>Spermatophyta</taxon>
        <taxon>Magnoliopsida</taxon>
        <taxon>Liliopsida</taxon>
        <taxon>Poales</taxon>
        <taxon>Poaceae</taxon>
        <taxon>BOP clade</taxon>
        <taxon>Pooideae</taxon>
        <taxon>Triticodae</taxon>
        <taxon>Triticeae</taxon>
        <taxon>Triticinae</taxon>
        <taxon>Triticum</taxon>
    </lineage>
</organism>
<dbReference type="Gramene" id="TraesCLE_scaffold_022181_01G000200.1">
    <property type="protein sequence ID" value="TraesCLE_scaffold_022181_01G000200.1"/>
    <property type="gene ID" value="TraesCLE_scaffold_022181_01G000200"/>
</dbReference>
<dbReference type="InterPro" id="IPR055312">
    <property type="entry name" value="FBL15-like"/>
</dbReference>
<dbReference type="InterPro" id="IPR006566">
    <property type="entry name" value="FBD"/>
</dbReference>
<dbReference type="Gramene" id="TraesWEE_scaffold_002270_01G000200.1">
    <property type="protein sequence ID" value="TraesWEE_scaffold_002270_01G000200.1"/>
    <property type="gene ID" value="TraesWEE_scaffold_002270_01G000200"/>
</dbReference>
<dbReference type="PANTHER" id="PTHR34709">
    <property type="entry name" value="OS10G0396666 PROTEIN"/>
    <property type="match status" value="1"/>
</dbReference>
<evidence type="ECO:0000259" key="2">
    <source>
        <dbReference type="Pfam" id="PF08387"/>
    </source>
</evidence>
<dbReference type="RefSeq" id="XP_044320012.1">
    <property type="nucleotide sequence ID" value="XM_044464077.1"/>
</dbReference>
<feature type="domain" description="F-box" evidence="1">
    <location>
        <begin position="26"/>
        <end position="65"/>
    </location>
</feature>
<dbReference type="InterPro" id="IPR036047">
    <property type="entry name" value="F-box-like_dom_sf"/>
</dbReference>
<dbReference type="SUPFAM" id="SSF81383">
    <property type="entry name" value="F-box domain"/>
    <property type="match status" value="1"/>
</dbReference>
<dbReference type="OMA" id="NTEPERN"/>
<accession>A0A3B6CAH3</accession>
<dbReference type="AlphaFoldDB" id="A0A3B6CAH3"/>
<protein>
    <submittedName>
        <fullName evidence="3">Uncharacterized protein</fullName>
    </submittedName>
</protein>
<dbReference type="Pfam" id="PF00646">
    <property type="entry name" value="F-box"/>
    <property type="match status" value="1"/>
</dbReference>
<dbReference type="Proteomes" id="UP000019116">
    <property type="component" value="Chromosome 2B"/>
</dbReference>
<dbReference type="Gramene" id="TraesCS2B02G339900.1">
    <property type="protein sequence ID" value="TraesCS2B02G339900.1"/>
    <property type="gene ID" value="TraesCS2B02G339900"/>
</dbReference>
<dbReference type="Pfam" id="PF08387">
    <property type="entry name" value="FBD"/>
    <property type="match status" value="1"/>
</dbReference>
<dbReference type="SUPFAM" id="SSF52047">
    <property type="entry name" value="RNI-like"/>
    <property type="match status" value="1"/>
</dbReference>
<dbReference type="Gramene" id="TraesCS2B03G0884200.1">
    <property type="protein sequence ID" value="TraesCS2B03G0884200.1.CDS"/>
    <property type="gene ID" value="TraesCS2B03G0884200"/>
</dbReference>
<proteinExistence type="predicted"/>
<name>A0A3B6CAH3_WHEAT</name>
<dbReference type="GeneID" id="123041474"/>